<comment type="caution">
    <text evidence="3">The sequence shown here is derived from an EMBL/GenBank/DDBJ whole genome shotgun (WGS) entry which is preliminary data.</text>
</comment>
<protein>
    <submittedName>
        <fullName evidence="3">Leucine rich repeat protein</fullName>
    </submittedName>
</protein>
<organism evidence="3">
    <name type="scientific">gut metagenome</name>
    <dbReference type="NCBI Taxonomy" id="749906"/>
    <lineage>
        <taxon>unclassified sequences</taxon>
        <taxon>metagenomes</taxon>
        <taxon>organismal metagenomes</taxon>
    </lineage>
</organism>
<evidence type="ECO:0000256" key="1">
    <source>
        <dbReference type="ARBA" id="ARBA00022614"/>
    </source>
</evidence>
<accession>J9FR96</accession>
<dbReference type="Pfam" id="PF00560">
    <property type="entry name" value="LRR_1"/>
    <property type="match status" value="1"/>
</dbReference>
<dbReference type="GO" id="GO:0035591">
    <property type="term" value="F:signaling adaptor activity"/>
    <property type="evidence" value="ECO:0007669"/>
    <property type="project" value="TreeGrafter"/>
</dbReference>
<dbReference type="SUPFAM" id="SSF52058">
    <property type="entry name" value="L domain-like"/>
    <property type="match status" value="1"/>
</dbReference>
<reference evidence="3" key="1">
    <citation type="journal article" date="2012" name="PLoS ONE">
        <title>Gene sets for utilization of primary and secondary nutrition supplies in the distal gut of endangered iberian lynx.</title>
        <authorList>
            <person name="Alcaide M."/>
            <person name="Messina E."/>
            <person name="Richter M."/>
            <person name="Bargiela R."/>
            <person name="Peplies J."/>
            <person name="Huws S.A."/>
            <person name="Newbold C.J."/>
            <person name="Golyshin P.N."/>
            <person name="Simon M.A."/>
            <person name="Lopez G."/>
            <person name="Yakimov M.M."/>
            <person name="Ferrer M."/>
        </authorList>
    </citation>
    <scope>NUCLEOTIDE SEQUENCE</scope>
</reference>
<sequence length="167" mass="17915">QPKQDVIVDWGDGVKTTVAKTDSCHLVVSGQVKGKVITVTSQSRITLLLCANNDLTAIDLAAAPNLLSLYCQNNALSTLDVSPCKKLVDLNCSNNKLDKINITSTTNPKLENLNVADNQLGAISSKESAFAIANDNLQHVDISNNRFTRVNLTEHNAKLDGLKASSN</sequence>
<evidence type="ECO:0000313" key="3">
    <source>
        <dbReference type="EMBL" id="EJW92067.1"/>
    </source>
</evidence>
<feature type="non-terminal residue" evidence="3">
    <location>
        <position position="167"/>
    </location>
</feature>
<keyword evidence="1" id="KW-0433">Leucine-rich repeat</keyword>
<dbReference type="EMBL" id="AMCI01007778">
    <property type="protein sequence ID" value="EJW92067.1"/>
    <property type="molecule type" value="Genomic_DNA"/>
</dbReference>
<dbReference type="InterPro" id="IPR032675">
    <property type="entry name" value="LRR_dom_sf"/>
</dbReference>
<dbReference type="InterPro" id="IPR052574">
    <property type="entry name" value="CDIRP"/>
</dbReference>
<dbReference type="PANTHER" id="PTHR47566">
    <property type="match status" value="1"/>
</dbReference>
<dbReference type="AlphaFoldDB" id="J9FR96"/>
<dbReference type="PANTHER" id="PTHR47566:SF1">
    <property type="entry name" value="PROTEIN NUD1"/>
    <property type="match status" value="1"/>
</dbReference>
<feature type="non-terminal residue" evidence="3">
    <location>
        <position position="1"/>
    </location>
</feature>
<dbReference type="Gene3D" id="3.80.10.10">
    <property type="entry name" value="Ribonuclease Inhibitor"/>
    <property type="match status" value="1"/>
</dbReference>
<dbReference type="InterPro" id="IPR001611">
    <property type="entry name" value="Leu-rich_rpt"/>
</dbReference>
<proteinExistence type="predicted"/>
<evidence type="ECO:0000256" key="2">
    <source>
        <dbReference type="ARBA" id="ARBA00022737"/>
    </source>
</evidence>
<gene>
    <name evidence="3" type="ORF">EVA_19826</name>
</gene>
<name>J9FR96_9ZZZZ</name>
<keyword evidence="2" id="KW-0677">Repeat</keyword>